<dbReference type="PANTHER" id="PTHR37171">
    <property type="entry name" value="SERINE/THREONINE-PROTEIN KINASE YRZF-RELATED"/>
    <property type="match status" value="1"/>
</dbReference>
<dbReference type="AlphaFoldDB" id="A0A507AZU7"/>
<dbReference type="InterPro" id="IPR036047">
    <property type="entry name" value="F-box-like_dom_sf"/>
</dbReference>
<protein>
    <recommendedName>
        <fullName evidence="1">F-box domain-containing protein</fullName>
    </recommendedName>
</protein>
<dbReference type="Proteomes" id="UP000319257">
    <property type="component" value="Unassembled WGS sequence"/>
</dbReference>
<comment type="caution">
    <text evidence="2">The sequence shown here is derived from an EMBL/GenBank/DDBJ whole genome shotgun (WGS) entry which is preliminary data.</text>
</comment>
<dbReference type="EMBL" id="SKBQ01000041">
    <property type="protein sequence ID" value="TPX12346.1"/>
    <property type="molecule type" value="Genomic_DNA"/>
</dbReference>
<dbReference type="PANTHER" id="PTHR37171:SF1">
    <property type="entry name" value="SERINE_THREONINE-PROTEIN KINASE YRZF-RELATED"/>
    <property type="match status" value="1"/>
</dbReference>
<dbReference type="Pfam" id="PF06293">
    <property type="entry name" value="Kdo"/>
    <property type="match status" value="1"/>
</dbReference>
<evidence type="ECO:0000259" key="1">
    <source>
        <dbReference type="PROSITE" id="PS50181"/>
    </source>
</evidence>
<reference evidence="2 3" key="1">
    <citation type="submission" date="2019-06" db="EMBL/GenBank/DDBJ databases">
        <title>Draft genome sequence of the filamentous fungus Phialemoniopsis curvata isolated from diesel fuel.</title>
        <authorList>
            <person name="Varaljay V.A."/>
            <person name="Lyon W.J."/>
            <person name="Crouch A.L."/>
            <person name="Drake C.E."/>
            <person name="Hollomon J.M."/>
            <person name="Nadeau L.J."/>
            <person name="Nunn H.S."/>
            <person name="Stevenson B.S."/>
            <person name="Bojanowski C.L."/>
            <person name="Crookes-Goodson W.J."/>
        </authorList>
    </citation>
    <scope>NUCLEOTIDE SEQUENCE [LARGE SCALE GENOMIC DNA]</scope>
    <source>
        <strain evidence="2 3">D216</strain>
    </source>
</reference>
<dbReference type="SUPFAM" id="SSF81383">
    <property type="entry name" value="F-box domain"/>
    <property type="match status" value="1"/>
</dbReference>
<feature type="domain" description="F-box" evidence="1">
    <location>
        <begin position="50"/>
        <end position="96"/>
    </location>
</feature>
<organism evidence="2 3">
    <name type="scientific">Thyridium curvatum</name>
    <dbReference type="NCBI Taxonomy" id="1093900"/>
    <lineage>
        <taxon>Eukaryota</taxon>
        <taxon>Fungi</taxon>
        <taxon>Dikarya</taxon>
        <taxon>Ascomycota</taxon>
        <taxon>Pezizomycotina</taxon>
        <taxon>Sordariomycetes</taxon>
        <taxon>Sordariomycetidae</taxon>
        <taxon>Thyridiales</taxon>
        <taxon>Thyridiaceae</taxon>
        <taxon>Thyridium</taxon>
    </lineage>
</organism>
<accession>A0A507AZU7</accession>
<dbReference type="SUPFAM" id="SSF56112">
    <property type="entry name" value="Protein kinase-like (PK-like)"/>
    <property type="match status" value="1"/>
</dbReference>
<dbReference type="InterPro" id="IPR011009">
    <property type="entry name" value="Kinase-like_dom_sf"/>
</dbReference>
<dbReference type="Gene3D" id="1.10.510.10">
    <property type="entry name" value="Transferase(Phosphotransferase) domain 1"/>
    <property type="match status" value="1"/>
</dbReference>
<evidence type="ECO:0000313" key="2">
    <source>
        <dbReference type="EMBL" id="TPX12346.1"/>
    </source>
</evidence>
<dbReference type="RefSeq" id="XP_030994057.1">
    <property type="nucleotide sequence ID" value="XM_031141688.1"/>
</dbReference>
<dbReference type="GeneID" id="41974440"/>
<dbReference type="STRING" id="1093900.A0A507AZU7"/>
<dbReference type="PROSITE" id="PS50181">
    <property type="entry name" value="FBOX"/>
    <property type="match status" value="1"/>
</dbReference>
<sequence>MEASLLTLDEVRKYGYCKLASVDHTLDDAQLETRCPLDNGRHHGQPKYGVGSLDRLPAEVLTEILLGLDIPSLTAFRRVNRQAMNLVDAIPSYRAVFENCADVLRAILSINAKHFDCRDLFQTLSGTKCVTCDKFGAYLYLITCKRVCYFCFTWDLKFFPVAAALGASHVEPFREELDSLPHVIALPGRYTPCAKLVKKKRWLFDRQGVDGRLSEVCVRRLKKAERRIDRVDKEAIRFMSIITAPYFTSSGRAAHWGYHCATFCELLVEQTTYSPHNPSLNTLDHQMASRNSNIKLLALLVDSSEEDDSDYRFLVDGKHVKYVTVAPGALPKDIRTFTPVLLATLPPFPPGDWNEGHVSKDPASGLPVFSRCERNELPGVVNAWHRTRIDHLELATVRRLRQNIHVATHPHFGAREVLVKFTEFPWQTQYFEAETAAYQWIGGQGLGPKFLGHLTEEGRVIGFILEYVADARSAGPEDLAACQAVLGRLHALGIKHGDINKHNFLIRAGEALLVDFDCATRCSEKDELDAEYGRLEQSLNDPSRRGGGFYS</sequence>
<dbReference type="InParanoid" id="A0A507AZU7"/>
<evidence type="ECO:0000313" key="3">
    <source>
        <dbReference type="Proteomes" id="UP000319257"/>
    </source>
</evidence>
<dbReference type="InterPro" id="IPR001810">
    <property type="entry name" value="F-box_dom"/>
</dbReference>
<dbReference type="InterPro" id="IPR052396">
    <property type="entry name" value="Meiotic_Drive_Suppr_Kinase"/>
</dbReference>
<dbReference type="Pfam" id="PF00646">
    <property type="entry name" value="F-box"/>
    <property type="match status" value="1"/>
</dbReference>
<name>A0A507AZU7_9PEZI</name>
<keyword evidence="3" id="KW-1185">Reference proteome</keyword>
<dbReference type="OrthoDB" id="2687876at2759"/>
<proteinExistence type="predicted"/>
<gene>
    <name evidence="2" type="ORF">E0L32_006993</name>
</gene>